<reference evidence="2" key="2">
    <citation type="submission" date="2025-08" db="UniProtKB">
        <authorList>
            <consortium name="RefSeq"/>
        </authorList>
    </citation>
    <scope>IDENTIFICATION</scope>
    <source>
        <tissue evidence="2">Leaf</tissue>
    </source>
</reference>
<keyword evidence="1" id="KW-1185">Reference proteome</keyword>
<protein>
    <submittedName>
        <fullName evidence="2">Replication protein A 70 kDa DNA-binding subunit B-like</fullName>
    </submittedName>
</protein>
<name>A0ABM3RRQ8_SPIOL</name>
<evidence type="ECO:0000313" key="1">
    <source>
        <dbReference type="Proteomes" id="UP000813463"/>
    </source>
</evidence>
<gene>
    <name evidence="2" type="primary">LOC130471958</name>
</gene>
<dbReference type="PANTHER" id="PTHR47165">
    <property type="entry name" value="OS03G0429900 PROTEIN"/>
    <property type="match status" value="1"/>
</dbReference>
<reference evidence="1" key="1">
    <citation type="journal article" date="2021" name="Nat. Commun.">
        <title>Genomic analyses provide insights into spinach domestication and the genetic basis of agronomic traits.</title>
        <authorList>
            <person name="Cai X."/>
            <person name="Sun X."/>
            <person name="Xu C."/>
            <person name="Sun H."/>
            <person name="Wang X."/>
            <person name="Ge C."/>
            <person name="Zhang Z."/>
            <person name="Wang Q."/>
            <person name="Fei Z."/>
            <person name="Jiao C."/>
            <person name="Wang Q."/>
        </authorList>
    </citation>
    <scope>NUCLEOTIDE SEQUENCE [LARGE SCALE GENOMIC DNA]</scope>
    <source>
        <strain evidence="1">cv. Varoflay</strain>
    </source>
</reference>
<dbReference type="RefSeq" id="XP_056698307.1">
    <property type="nucleotide sequence ID" value="XM_056842329.1"/>
</dbReference>
<dbReference type="Proteomes" id="UP000813463">
    <property type="component" value="Chromosome 4"/>
</dbReference>
<evidence type="ECO:0000313" key="2">
    <source>
        <dbReference type="RefSeq" id="XP_056698307.1"/>
    </source>
</evidence>
<proteinExistence type="predicted"/>
<dbReference type="SUPFAM" id="SSF50249">
    <property type="entry name" value="Nucleic acid-binding proteins"/>
    <property type="match status" value="1"/>
</dbReference>
<dbReference type="PANTHER" id="PTHR47165:SF4">
    <property type="entry name" value="OS03G0429900 PROTEIN"/>
    <property type="match status" value="1"/>
</dbReference>
<organism evidence="1 2">
    <name type="scientific">Spinacia oleracea</name>
    <name type="common">Spinach</name>
    <dbReference type="NCBI Taxonomy" id="3562"/>
    <lineage>
        <taxon>Eukaryota</taxon>
        <taxon>Viridiplantae</taxon>
        <taxon>Streptophyta</taxon>
        <taxon>Embryophyta</taxon>
        <taxon>Tracheophyta</taxon>
        <taxon>Spermatophyta</taxon>
        <taxon>Magnoliopsida</taxon>
        <taxon>eudicotyledons</taxon>
        <taxon>Gunneridae</taxon>
        <taxon>Pentapetalae</taxon>
        <taxon>Caryophyllales</taxon>
        <taxon>Chenopodiaceae</taxon>
        <taxon>Chenopodioideae</taxon>
        <taxon>Anserineae</taxon>
        <taxon>Spinacia</taxon>
    </lineage>
</organism>
<dbReference type="GeneID" id="130471958"/>
<sequence>MKHERVLLSELNSTSTAYKVRVKVIEKGRVTKSPKKGLLYQQILMEDERTNKVVASQGYKMRGALFGDQIAAYKDALQHKGTYEIADASFRSADQQWKRDEHEMDFQMSFGRQTVVQPIDPEAGPIVPDYQCLASVPRVGDPDDRYDVLGVVLYVDEEARSVDTAQGCRALVCEIVISDHSDLVEAECDALSSWAEKFVVVGFTSLRATSHKGTTIPVQGFSLATSISTLIHHDPKGDRPNALTEWALTHKDILSDRQARVLDVRNPSKERVIMTLEELKLKKNTTTLQEERRWLRVVVPEPDFDRVYAYIGCCTCSKRTDVPVGDSYTCTGCSHKDSVASPRFTSLCFNSLHFTNAPH</sequence>
<dbReference type="Gene3D" id="2.40.50.140">
    <property type="entry name" value="Nucleic acid-binding proteins"/>
    <property type="match status" value="2"/>
</dbReference>
<dbReference type="InterPro" id="IPR012340">
    <property type="entry name" value="NA-bd_OB-fold"/>
</dbReference>
<accession>A0ABM3RRQ8</accession>